<dbReference type="RefSeq" id="WP_344811787.1">
    <property type="nucleotide sequence ID" value="NZ_BAAAYX010000004.1"/>
</dbReference>
<gene>
    <name evidence="3" type="ORF">GCM10022204_15890</name>
</gene>
<evidence type="ECO:0000256" key="2">
    <source>
        <dbReference type="ARBA" id="ARBA00023204"/>
    </source>
</evidence>
<dbReference type="PANTHER" id="PTHR43003">
    <property type="entry name" value="DNA-3-METHYLADENINE GLYCOSYLASE"/>
    <property type="match status" value="1"/>
</dbReference>
<dbReference type="EMBL" id="BAAAYX010000004">
    <property type="protein sequence ID" value="GAA3700043.1"/>
    <property type="molecule type" value="Genomic_DNA"/>
</dbReference>
<dbReference type="Gene3D" id="1.10.340.30">
    <property type="entry name" value="Hypothetical protein, domain 2"/>
    <property type="match status" value="1"/>
</dbReference>
<proteinExistence type="predicted"/>
<accession>A0ABP7D5V4</accession>
<dbReference type="Proteomes" id="UP001500051">
    <property type="component" value="Unassembled WGS sequence"/>
</dbReference>
<keyword evidence="4" id="KW-1185">Reference proteome</keyword>
<name>A0ABP7D5V4_9ACTN</name>
<dbReference type="InterPro" id="IPR051912">
    <property type="entry name" value="Alkylbase_DNA_Glycosylase/TA"/>
</dbReference>
<keyword evidence="1" id="KW-0227">DNA damage</keyword>
<evidence type="ECO:0000313" key="3">
    <source>
        <dbReference type="EMBL" id="GAA3700043.1"/>
    </source>
</evidence>
<sequence length="293" mass="31577">MTTTEVPLRGPYDLREVALMGFGHRDESSFDGVMRLGFCVDGDYESQVGVALRQAGDVLAVTVEETAGPPVDPARIVAQAARVVSADQDGEAYADLCRADPMLAPVFARAPGFRPANFYSPYEAAVWSIVSARRPRSQGIVLRQRLAETYGTVLTVAGQPVPVVPTPSRLLAVDQLPGLPADRIPRLHAIAEAAQRGDLAVDHLTALGVDAARTELQRLPGIGPFYSSLITVRSCGLTDVLATEPQVLKHLEAAYGRRVDAEELEQLAEAWRPWRTWVTVMLRALSGRADAGG</sequence>
<dbReference type="SUPFAM" id="SSF48150">
    <property type="entry name" value="DNA-glycosylase"/>
    <property type="match status" value="1"/>
</dbReference>
<protein>
    <submittedName>
        <fullName evidence="3">DNA-3-methyladenine glycosylase</fullName>
    </submittedName>
</protein>
<comment type="caution">
    <text evidence="3">The sequence shown here is derived from an EMBL/GenBank/DDBJ whole genome shotgun (WGS) entry which is preliminary data.</text>
</comment>
<organism evidence="3 4">
    <name type="scientific">Microlunatus aurantiacus</name>
    <dbReference type="NCBI Taxonomy" id="446786"/>
    <lineage>
        <taxon>Bacteria</taxon>
        <taxon>Bacillati</taxon>
        <taxon>Actinomycetota</taxon>
        <taxon>Actinomycetes</taxon>
        <taxon>Propionibacteriales</taxon>
        <taxon>Propionibacteriaceae</taxon>
        <taxon>Microlunatus</taxon>
    </lineage>
</organism>
<evidence type="ECO:0000256" key="1">
    <source>
        <dbReference type="ARBA" id="ARBA00022763"/>
    </source>
</evidence>
<evidence type="ECO:0000313" key="4">
    <source>
        <dbReference type="Proteomes" id="UP001500051"/>
    </source>
</evidence>
<keyword evidence="2" id="KW-0234">DNA repair</keyword>
<reference evidence="4" key="1">
    <citation type="journal article" date="2019" name="Int. J. Syst. Evol. Microbiol.">
        <title>The Global Catalogue of Microorganisms (GCM) 10K type strain sequencing project: providing services to taxonomists for standard genome sequencing and annotation.</title>
        <authorList>
            <consortium name="The Broad Institute Genomics Platform"/>
            <consortium name="The Broad Institute Genome Sequencing Center for Infectious Disease"/>
            <person name="Wu L."/>
            <person name="Ma J."/>
        </authorList>
    </citation>
    <scope>NUCLEOTIDE SEQUENCE [LARGE SCALE GENOMIC DNA]</scope>
    <source>
        <strain evidence="4">JCM 16548</strain>
    </source>
</reference>
<dbReference type="PANTHER" id="PTHR43003:SF13">
    <property type="entry name" value="DNA-3-METHYLADENINE GLYCOSYLASE 2"/>
    <property type="match status" value="1"/>
</dbReference>
<dbReference type="InterPro" id="IPR011257">
    <property type="entry name" value="DNA_glycosylase"/>
</dbReference>